<dbReference type="InterPro" id="IPR004821">
    <property type="entry name" value="Cyt_trans-like"/>
</dbReference>
<comment type="caution">
    <text evidence="4">The sequence shown here is derived from an EMBL/GenBank/DDBJ whole genome shotgun (WGS) entry which is preliminary data.</text>
</comment>
<organism evidence="4 5">
    <name type="scientific">Candidatus Nealsonbacteria bacterium CG11_big_fil_rev_8_21_14_0_20_35_11</name>
    <dbReference type="NCBI Taxonomy" id="1974713"/>
    <lineage>
        <taxon>Bacteria</taxon>
        <taxon>Candidatus Nealsoniibacteriota</taxon>
    </lineage>
</organism>
<dbReference type="PANTHER" id="PTHR43793">
    <property type="entry name" value="FAD SYNTHASE"/>
    <property type="match status" value="1"/>
</dbReference>
<evidence type="ECO:0000313" key="4">
    <source>
        <dbReference type="EMBL" id="PIR02054.1"/>
    </source>
</evidence>
<keyword evidence="1" id="KW-0808">Transferase</keyword>
<name>A0A2H0MZI7_9BACT</name>
<dbReference type="InterPro" id="IPR014729">
    <property type="entry name" value="Rossmann-like_a/b/a_fold"/>
</dbReference>
<dbReference type="Pfam" id="PF01467">
    <property type="entry name" value="CTP_transf_like"/>
    <property type="match status" value="1"/>
</dbReference>
<reference evidence="4 5" key="1">
    <citation type="submission" date="2017-09" db="EMBL/GenBank/DDBJ databases">
        <title>Depth-based differentiation of microbial function through sediment-hosted aquifers and enrichment of novel symbionts in the deep terrestrial subsurface.</title>
        <authorList>
            <person name="Probst A.J."/>
            <person name="Ladd B."/>
            <person name="Jarett J.K."/>
            <person name="Geller-Mcgrath D.E."/>
            <person name="Sieber C.M."/>
            <person name="Emerson J.B."/>
            <person name="Anantharaman K."/>
            <person name="Thomas B.C."/>
            <person name="Malmstrom R."/>
            <person name="Stieglmeier M."/>
            <person name="Klingl A."/>
            <person name="Woyke T."/>
            <person name="Ryan C.M."/>
            <person name="Banfield J.F."/>
        </authorList>
    </citation>
    <scope>NUCLEOTIDE SEQUENCE [LARGE SCALE GENOMIC DNA]</scope>
    <source>
        <strain evidence="4">CG11_big_fil_rev_8_21_14_0_20_35_11</strain>
    </source>
</reference>
<dbReference type="EMBL" id="PCWK01000054">
    <property type="protein sequence ID" value="PIR02054.1"/>
    <property type="molecule type" value="Genomic_DNA"/>
</dbReference>
<accession>A0A2H0MZI7</accession>
<evidence type="ECO:0000259" key="3">
    <source>
        <dbReference type="Pfam" id="PF01467"/>
    </source>
</evidence>
<gene>
    <name evidence="4" type="ORF">COV62_02395</name>
</gene>
<dbReference type="GO" id="GO:0016779">
    <property type="term" value="F:nucleotidyltransferase activity"/>
    <property type="evidence" value="ECO:0007669"/>
    <property type="project" value="UniProtKB-KW"/>
</dbReference>
<feature type="domain" description="Cytidyltransferase-like" evidence="3">
    <location>
        <begin position="6"/>
        <end position="128"/>
    </location>
</feature>
<dbReference type="Proteomes" id="UP000231139">
    <property type="component" value="Unassembled WGS sequence"/>
</dbReference>
<dbReference type="NCBIfam" id="TIGR00125">
    <property type="entry name" value="cyt_tran_rel"/>
    <property type="match status" value="1"/>
</dbReference>
<dbReference type="InterPro" id="IPR050385">
    <property type="entry name" value="Archaeal_FAD_synthase"/>
</dbReference>
<dbReference type="Gene3D" id="3.40.50.620">
    <property type="entry name" value="HUPs"/>
    <property type="match status" value="1"/>
</dbReference>
<protein>
    <submittedName>
        <fullName evidence="4">FAD synthase</fullName>
    </submittedName>
</protein>
<sequence length="135" mass="15822">MRKVLVFGTFDGLHLGHLNLFRQAKKHGNYLVVVVARDATVNKIKNNLPLKNEKKRLREIRKCKLVNKAVLGHKNNPYWIIKEINPDVICLGYDQKVFTENLSKELEKIGLKIKIYRMKPYKPERFHSVIISKTK</sequence>
<dbReference type="AlphaFoldDB" id="A0A2H0MZI7"/>
<evidence type="ECO:0000256" key="1">
    <source>
        <dbReference type="ARBA" id="ARBA00022679"/>
    </source>
</evidence>
<evidence type="ECO:0000256" key="2">
    <source>
        <dbReference type="ARBA" id="ARBA00022695"/>
    </source>
</evidence>
<keyword evidence="2" id="KW-0548">Nucleotidyltransferase</keyword>
<proteinExistence type="predicted"/>
<dbReference type="SUPFAM" id="SSF52374">
    <property type="entry name" value="Nucleotidylyl transferase"/>
    <property type="match status" value="1"/>
</dbReference>
<dbReference type="PANTHER" id="PTHR43793:SF1">
    <property type="entry name" value="FAD SYNTHASE"/>
    <property type="match status" value="1"/>
</dbReference>
<evidence type="ECO:0000313" key="5">
    <source>
        <dbReference type="Proteomes" id="UP000231139"/>
    </source>
</evidence>